<evidence type="ECO:0000313" key="2">
    <source>
        <dbReference type="Proteomes" id="UP001597508"/>
    </source>
</evidence>
<dbReference type="EMBL" id="JBHULH010000012">
    <property type="protein sequence ID" value="MFD2568839.1"/>
    <property type="molecule type" value="Genomic_DNA"/>
</dbReference>
<evidence type="ECO:0000313" key="1">
    <source>
        <dbReference type="EMBL" id="MFD2568839.1"/>
    </source>
</evidence>
<dbReference type="RefSeq" id="WP_379667545.1">
    <property type="nucleotide sequence ID" value="NZ_JBHULH010000012.1"/>
</dbReference>
<protein>
    <submittedName>
        <fullName evidence="1">Uncharacterized protein</fullName>
    </submittedName>
</protein>
<reference evidence="2" key="1">
    <citation type="journal article" date="2019" name="Int. J. Syst. Evol. Microbiol.">
        <title>The Global Catalogue of Microorganisms (GCM) 10K type strain sequencing project: providing services to taxonomists for standard genome sequencing and annotation.</title>
        <authorList>
            <consortium name="The Broad Institute Genomics Platform"/>
            <consortium name="The Broad Institute Genome Sequencing Center for Infectious Disease"/>
            <person name="Wu L."/>
            <person name="Ma J."/>
        </authorList>
    </citation>
    <scope>NUCLEOTIDE SEQUENCE [LARGE SCALE GENOMIC DNA]</scope>
    <source>
        <strain evidence="2">KCTC 52127</strain>
    </source>
</reference>
<dbReference type="Proteomes" id="UP001597508">
    <property type="component" value="Unassembled WGS sequence"/>
</dbReference>
<comment type="caution">
    <text evidence="1">The sequence shown here is derived from an EMBL/GenBank/DDBJ whole genome shotgun (WGS) entry which is preliminary data.</text>
</comment>
<keyword evidence="2" id="KW-1185">Reference proteome</keyword>
<accession>A0ABW5LW60</accession>
<sequence length="69" mass="7804">MKNLEKFKLNDSSAHKFMGGFIGKLVKTSDKWKDENGCQVKKTDFFDDCNGDGKWNPGESGQEEIVIEC</sequence>
<name>A0ABW5LW60_9FLAO</name>
<proteinExistence type="predicted"/>
<gene>
    <name evidence="1" type="ORF">ACFSRZ_15800</name>
</gene>
<organism evidence="1 2">
    <name type="scientific">Pseudotenacibaculum haliotis</name>
    <dbReference type="NCBI Taxonomy" id="1862138"/>
    <lineage>
        <taxon>Bacteria</taxon>
        <taxon>Pseudomonadati</taxon>
        <taxon>Bacteroidota</taxon>
        <taxon>Flavobacteriia</taxon>
        <taxon>Flavobacteriales</taxon>
        <taxon>Flavobacteriaceae</taxon>
        <taxon>Pseudotenacibaculum</taxon>
    </lineage>
</organism>